<protein>
    <submittedName>
        <fullName evidence="4">Cell wall-binding repeat-containing protein</fullName>
    </submittedName>
</protein>
<evidence type="ECO:0000313" key="4">
    <source>
        <dbReference type="EMBL" id="NEU05358.1"/>
    </source>
</evidence>
<dbReference type="InterPro" id="IPR051922">
    <property type="entry name" value="Bact_Sporulation_Assoc"/>
</dbReference>
<comment type="caution">
    <text evidence="4">The sequence shown here is derived from an EMBL/GenBank/DDBJ whole genome shotgun (WGS) entry which is preliminary data.</text>
</comment>
<dbReference type="PANTHER" id="PTHR30032">
    <property type="entry name" value="N-ACETYLMURAMOYL-L-ALANINE AMIDASE-RELATED"/>
    <property type="match status" value="1"/>
</dbReference>
<reference evidence="4 5" key="1">
    <citation type="submission" date="2020-02" db="EMBL/GenBank/DDBJ databases">
        <title>Genome assembly of a novel Clostridium senegalense strain.</title>
        <authorList>
            <person name="Gupta T.B."/>
            <person name="Jauregui R."/>
            <person name="Maclean P."/>
            <person name="Nawarathana A."/>
            <person name="Brightwell G."/>
        </authorList>
    </citation>
    <scope>NUCLEOTIDE SEQUENCE [LARGE SCALE GENOMIC DNA]</scope>
    <source>
        <strain evidence="4 5">AGRFS4</strain>
    </source>
</reference>
<evidence type="ECO:0000256" key="2">
    <source>
        <dbReference type="ARBA" id="ARBA00022729"/>
    </source>
</evidence>
<dbReference type="RefSeq" id="WP_199870203.1">
    <property type="nucleotide sequence ID" value="NZ_JAAGPU010000019.1"/>
</dbReference>
<dbReference type="PANTHER" id="PTHR30032:SF8">
    <property type="entry name" value="GERMINATION-SPECIFIC N-ACETYLMURAMOYL-L-ALANINE AMIDASE"/>
    <property type="match status" value="1"/>
</dbReference>
<evidence type="ECO:0000256" key="3">
    <source>
        <dbReference type="SAM" id="SignalP"/>
    </source>
</evidence>
<dbReference type="Gene3D" id="3.40.50.12090">
    <property type="match status" value="2"/>
</dbReference>
<feature type="chain" id="PRO_5026954910" evidence="3">
    <location>
        <begin position="27"/>
        <end position="1234"/>
    </location>
</feature>
<evidence type="ECO:0000313" key="5">
    <source>
        <dbReference type="Proteomes" id="UP000481872"/>
    </source>
</evidence>
<name>A0A6M0H4W9_9CLOT</name>
<evidence type="ECO:0000256" key="1">
    <source>
        <dbReference type="ARBA" id="ARBA00009432"/>
    </source>
</evidence>
<dbReference type="Proteomes" id="UP000481872">
    <property type="component" value="Unassembled WGS sequence"/>
</dbReference>
<comment type="similarity">
    <text evidence="1">Belongs to the internalin family.</text>
</comment>
<accession>A0A6M0H4W9</accession>
<keyword evidence="5" id="KW-1185">Reference proteome</keyword>
<sequence>MKKTFKLLVAVLIGGSIASRFIGTFAAENNKVINEQLAGKTRFETAIEISNKFNNTDTVILVNSTAISDAIAVAPLAKMKNAPILLTEKNELNEVTINQIKKLDIKNIIIIGGEGVVSKNVEKQLSKMNVNIDRLGGESRYETCEKIIKSMGKVEKVAIVNGYNGLADGLSIAAPASRDEMAIVLSDGKEFVAAKDIVKNSKSIYIIGGEGVISEKLRTDLNGKRVSGCNRIKTNSEVIGEFYNEKELETLYIAKDGSNNFNELIDALTISPLSGIEKSPVQLVGDVLDDSQKNCLKEKIIKNIVQVGYGIKRNILEEIVNNLNTKKVNKKLEIESVKLVTNEKIIIKLGCEIKSIDKKNFHIEGGKVNLATLSKDRKTIELGVSGLVKGKEYIIKFKNLNGAFYDYYLEDVKIKVPNKSSSKNSNKPGVEVPKDDKNKKVWETKYFTFEGNIITGFSELGKEKLKTDKDIILPSKNEKGEKVTTIGDKAFFSTIEQQGSLNNQANAKQSKNKGINSIIIPDTITTIGNEAFRNNCLTSIKIPKAVTTIGMLAFNNNMIKELTIPENVINVGNGAFALNYISKLNLPSSLKTIPVAFAFNELEEVTIPEGVVKISDMAFSDNKISKINLPSTLTYLSGFNNNNFSSIDIPKTVTELGQKAFARNKIDNVVIPGNIKKVGKSAFQNTWHDCFISSLTIEDGVEVIENFAFSLNHLKDVYLPNSIKSIKSNSFNKNSGYDGLVHLYTIDYKNKSFLQDSKYHVIDPAKVVIRYICNDKVLKEVEMWKDEKNKYFYIGDKDIEIPVKYEDNQYEVKESIKKIDKLDKNKNIVFVKCEKKEVAEDITIKSIGDVAPLVVDFKTSKDKVINGLSRKTFIVDSNKNIHYVDLDWKIDKYDGNIPGEYSVVGTFVLPNGVVNNNPKLLLEVKTLVIVKENMNSNNDSSWDVEDFNFEDASICGFSENGFEKLKTNKNLILPNENEEGKIINYIKSDSFKDKELESLVIPEGLDNLVIGTNAFQNNNLSKVIISNGVKEIDAYAFEKNNLEYIDFPSTLKKIGNNAFANNKLVSVNFSEDIEGIALDRFSFYNNKLTSITILKEVKKVHGEAFKDNKGCAIDNKVEIFTLNQEAVNNNNWFPTSKHHKIVVLGVESIEEVKPIEVQLKTDFNNINLQSKIILNLNNGYKKEATVTWIKGEYNCSKSGEYVLEGYYDLPENMDGEKPKVTIKIIVRENMIYAA</sequence>
<dbReference type="InterPro" id="IPR007253">
    <property type="entry name" value="Cell_wall-bd_2"/>
</dbReference>
<dbReference type="InterPro" id="IPR026906">
    <property type="entry name" value="LRR_5"/>
</dbReference>
<feature type="signal peptide" evidence="3">
    <location>
        <begin position="1"/>
        <end position="26"/>
    </location>
</feature>
<dbReference type="Gene3D" id="3.80.10.10">
    <property type="entry name" value="Ribonuclease Inhibitor"/>
    <property type="match status" value="4"/>
</dbReference>
<organism evidence="4 5">
    <name type="scientific">Clostridium senegalense</name>
    <dbReference type="NCBI Taxonomy" id="1465809"/>
    <lineage>
        <taxon>Bacteria</taxon>
        <taxon>Bacillati</taxon>
        <taxon>Bacillota</taxon>
        <taxon>Clostridia</taxon>
        <taxon>Eubacteriales</taxon>
        <taxon>Clostridiaceae</taxon>
        <taxon>Clostridium</taxon>
    </lineage>
</organism>
<proteinExistence type="inferred from homology"/>
<dbReference type="Pfam" id="PF04122">
    <property type="entry name" value="CW_binding_2"/>
    <property type="match status" value="3"/>
</dbReference>
<dbReference type="AlphaFoldDB" id="A0A6M0H4W9"/>
<dbReference type="EMBL" id="JAAGPU010000019">
    <property type="protein sequence ID" value="NEU05358.1"/>
    <property type="molecule type" value="Genomic_DNA"/>
</dbReference>
<dbReference type="Gene3D" id="2.60.40.1220">
    <property type="match status" value="1"/>
</dbReference>
<dbReference type="Pfam" id="PF13306">
    <property type="entry name" value="LRR_5"/>
    <property type="match status" value="3"/>
</dbReference>
<keyword evidence="2 3" id="KW-0732">Signal</keyword>
<gene>
    <name evidence="4" type="ORF">G3M99_10935</name>
</gene>
<dbReference type="InterPro" id="IPR014755">
    <property type="entry name" value="Cu-Rt/internalin_Ig-like"/>
</dbReference>
<dbReference type="InterPro" id="IPR032675">
    <property type="entry name" value="LRR_dom_sf"/>
</dbReference>